<evidence type="ECO:0000313" key="3">
    <source>
        <dbReference type="Proteomes" id="UP000450917"/>
    </source>
</evidence>
<keyword evidence="3" id="KW-1185">Reference proteome</keyword>
<dbReference type="Proteomes" id="UP000450917">
    <property type="component" value="Unassembled WGS sequence"/>
</dbReference>
<evidence type="ECO:0000256" key="1">
    <source>
        <dbReference type="SAM" id="MobiDB-lite"/>
    </source>
</evidence>
<gene>
    <name evidence="2" type="ORF">GNP93_08950</name>
</gene>
<accession>A0A7X2ZAM1</accession>
<reference evidence="2 3" key="1">
    <citation type="submission" date="2019-11" db="EMBL/GenBank/DDBJ databases">
        <title>Draft genome sequences of five Paenibacillus species of dairy origin.</title>
        <authorList>
            <person name="Olajide A.M."/>
            <person name="Chen S."/>
            <person name="Lapointe G."/>
        </authorList>
    </citation>
    <scope>NUCLEOTIDE SEQUENCE [LARGE SCALE GENOMIC DNA]</scope>
    <source>
        <strain evidence="2 3">2CS3</strain>
    </source>
</reference>
<sequence>MTTTNRAPIELDIDDLLDQLGIDGERWRGLSSGSGSDEKQEREGSRSEEEPS</sequence>
<proteinExistence type="predicted"/>
<comment type="caution">
    <text evidence="2">The sequence shown here is derived from an EMBL/GenBank/DDBJ whole genome shotgun (WGS) entry which is preliminary data.</text>
</comment>
<dbReference type="RefSeq" id="WP_155614500.1">
    <property type="nucleotide sequence ID" value="NZ_JARTHJ010000090.1"/>
</dbReference>
<name>A0A7X2ZAM1_9BACL</name>
<feature type="region of interest" description="Disordered" evidence="1">
    <location>
        <begin position="26"/>
        <end position="52"/>
    </location>
</feature>
<protein>
    <submittedName>
        <fullName evidence="2">Uncharacterized protein</fullName>
    </submittedName>
</protein>
<dbReference type="AlphaFoldDB" id="A0A7X2ZAM1"/>
<organism evidence="2 3">
    <name type="scientific">Paenibacillus validus</name>
    <dbReference type="NCBI Taxonomy" id="44253"/>
    <lineage>
        <taxon>Bacteria</taxon>
        <taxon>Bacillati</taxon>
        <taxon>Bacillota</taxon>
        <taxon>Bacilli</taxon>
        <taxon>Bacillales</taxon>
        <taxon>Paenibacillaceae</taxon>
        <taxon>Paenibacillus</taxon>
    </lineage>
</organism>
<dbReference type="EMBL" id="WNZX01000006">
    <property type="protein sequence ID" value="MUG70805.1"/>
    <property type="molecule type" value="Genomic_DNA"/>
</dbReference>
<feature type="compositionally biased region" description="Basic and acidic residues" evidence="1">
    <location>
        <begin position="36"/>
        <end position="52"/>
    </location>
</feature>
<evidence type="ECO:0000313" key="2">
    <source>
        <dbReference type="EMBL" id="MUG70805.1"/>
    </source>
</evidence>